<feature type="transmembrane region" description="Helical" evidence="8">
    <location>
        <begin position="95"/>
        <end position="114"/>
    </location>
</feature>
<dbReference type="Proteomes" id="UP001597018">
    <property type="component" value="Unassembled WGS sequence"/>
</dbReference>
<name>A0ABW3G0B8_9PSEU</name>
<dbReference type="Pfam" id="PF13231">
    <property type="entry name" value="PMT_2"/>
    <property type="match status" value="1"/>
</dbReference>
<dbReference type="InterPro" id="IPR038731">
    <property type="entry name" value="RgtA/B/C-like"/>
</dbReference>
<feature type="transmembrane region" description="Helical" evidence="8">
    <location>
        <begin position="267"/>
        <end position="284"/>
    </location>
</feature>
<evidence type="ECO:0000313" key="10">
    <source>
        <dbReference type="EMBL" id="MFD0922475.1"/>
    </source>
</evidence>
<keyword evidence="2" id="KW-1003">Cell membrane</keyword>
<feature type="transmembrane region" description="Helical" evidence="8">
    <location>
        <begin position="320"/>
        <end position="339"/>
    </location>
</feature>
<protein>
    <submittedName>
        <fullName evidence="10">Glycosyltransferase family 39 protein</fullName>
        <ecNumber evidence="10">2.4.-.-</ecNumber>
    </submittedName>
</protein>
<comment type="subcellular location">
    <subcellularLocation>
        <location evidence="1">Cell membrane</location>
        <topology evidence="1">Multi-pass membrane protein</topology>
    </subcellularLocation>
</comment>
<evidence type="ECO:0000256" key="8">
    <source>
        <dbReference type="SAM" id="Phobius"/>
    </source>
</evidence>
<keyword evidence="5 8" id="KW-0812">Transmembrane</keyword>
<keyword evidence="6 8" id="KW-1133">Transmembrane helix</keyword>
<evidence type="ECO:0000256" key="1">
    <source>
        <dbReference type="ARBA" id="ARBA00004651"/>
    </source>
</evidence>
<dbReference type="EMBL" id="JBHTIW010000021">
    <property type="protein sequence ID" value="MFD0922475.1"/>
    <property type="molecule type" value="Genomic_DNA"/>
</dbReference>
<gene>
    <name evidence="10" type="ORF">ACFQ16_22245</name>
</gene>
<proteinExistence type="predicted"/>
<feature type="transmembrane region" description="Helical" evidence="8">
    <location>
        <begin position="240"/>
        <end position="260"/>
    </location>
</feature>
<dbReference type="InterPro" id="IPR050297">
    <property type="entry name" value="LipidA_mod_glycosyltrf_83"/>
</dbReference>
<dbReference type="RefSeq" id="WP_263251352.1">
    <property type="nucleotide sequence ID" value="NZ_BAABLT010000016.1"/>
</dbReference>
<keyword evidence="7 8" id="KW-0472">Membrane</keyword>
<evidence type="ECO:0000259" key="9">
    <source>
        <dbReference type="Pfam" id="PF13231"/>
    </source>
</evidence>
<sequence>MFSIAALVAVVQLAFSLRDGFWIDEVYMLAAGKFHLDWGYADQPPLVPLLAAAMDRIAPGALPVLRLPAVLATAGAVVVTALIAREFGADRRAQVLSAGAAATGLWTSLIGHWVTPYTFEPLLWLLLTWSLVRWVRLRDEGRADDRLLLAFGALAGVTMETKVQVALLCGTLLVAVLAVGPRDVLRRPGLWGGAGIAAALALPTLIWQAQHGWPQLRMGAVVADESALLSGGRGGTAVTLVLYAGVAGCALVLIGVYRLLFSAELRSYRFFAVTILLLYGFFIATAGRPYYIVGLYGVAVAAGAVGLQRRRESGRSRWRWTAWLFYTASAAAAVFMLLASTSLARTFGLPTGDELPRRVAAAYAALPPAQRAHTAVVGEPYYVAAALEVGAAEYGLPEVRSPHRGYGYFGPPADRIDSVLYAGPAHSPLEHHFTTVRQLESGELSLWLLSGRTASWDQIWPRVQSLT</sequence>
<evidence type="ECO:0000313" key="11">
    <source>
        <dbReference type="Proteomes" id="UP001597018"/>
    </source>
</evidence>
<comment type="caution">
    <text evidence="10">The sequence shown here is derived from an EMBL/GenBank/DDBJ whole genome shotgun (WGS) entry which is preliminary data.</text>
</comment>
<evidence type="ECO:0000256" key="6">
    <source>
        <dbReference type="ARBA" id="ARBA00022989"/>
    </source>
</evidence>
<keyword evidence="3 10" id="KW-0328">Glycosyltransferase</keyword>
<evidence type="ECO:0000256" key="2">
    <source>
        <dbReference type="ARBA" id="ARBA00022475"/>
    </source>
</evidence>
<feature type="transmembrane region" description="Helical" evidence="8">
    <location>
        <begin position="290"/>
        <end position="308"/>
    </location>
</feature>
<feature type="transmembrane region" description="Helical" evidence="8">
    <location>
        <begin position="189"/>
        <end position="209"/>
    </location>
</feature>
<evidence type="ECO:0000256" key="4">
    <source>
        <dbReference type="ARBA" id="ARBA00022679"/>
    </source>
</evidence>
<dbReference type="PANTHER" id="PTHR33908:SF11">
    <property type="entry name" value="MEMBRANE PROTEIN"/>
    <property type="match status" value="1"/>
</dbReference>
<reference evidence="11" key="1">
    <citation type="journal article" date="2019" name="Int. J. Syst. Evol. Microbiol.">
        <title>The Global Catalogue of Microorganisms (GCM) 10K type strain sequencing project: providing services to taxonomists for standard genome sequencing and annotation.</title>
        <authorList>
            <consortium name="The Broad Institute Genomics Platform"/>
            <consortium name="The Broad Institute Genome Sequencing Center for Infectious Disease"/>
            <person name="Wu L."/>
            <person name="Ma J."/>
        </authorList>
    </citation>
    <scope>NUCLEOTIDE SEQUENCE [LARGE SCALE GENOMIC DNA]</scope>
    <source>
        <strain evidence="11">CCUG 56401</strain>
    </source>
</reference>
<evidence type="ECO:0000256" key="5">
    <source>
        <dbReference type="ARBA" id="ARBA00022692"/>
    </source>
</evidence>
<dbReference type="PANTHER" id="PTHR33908">
    <property type="entry name" value="MANNOSYLTRANSFERASE YKCB-RELATED"/>
    <property type="match status" value="1"/>
</dbReference>
<evidence type="ECO:0000256" key="3">
    <source>
        <dbReference type="ARBA" id="ARBA00022676"/>
    </source>
</evidence>
<feature type="transmembrane region" description="Helical" evidence="8">
    <location>
        <begin position="163"/>
        <end position="180"/>
    </location>
</feature>
<organism evidence="10 11">
    <name type="scientific">Saccharopolyspora rosea</name>
    <dbReference type="NCBI Taxonomy" id="524884"/>
    <lineage>
        <taxon>Bacteria</taxon>
        <taxon>Bacillati</taxon>
        <taxon>Actinomycetota</taxon>
        <taxon>Actinomycetes</taxon>
        <taxon>Pseudonocardiales</taxon>
        <taxon>Pseudonocardiaceae</taxon>
        <taxon>Saccharopolyspora</taxon>
    </lineage>
</organism>
<feature type="transmembrane region" description="Helical" evidence="8">
    <location>
        <begin position="64"/>
        <end position="83"/>
    </location>
</feature>
<keyword evidence="4 10" id="KW-0808">Transferase</keyword>
<accession>A0ABW3G0B8</accession>
<evidence type="ECO:0000256" key="7">
    <source>
        <dbReference type="ARBA" id="ARBA00023136"/>
    </source>
</evidence>
<keyword evidence="11" id="KW-1185">Reference proteome</keyword>
<dbReference type="EC" id="2.4.-.-" evidence="10"/>
<dbReference type="GO" id="GO:0016757">
    <property type="term" value="F:glycosyltransferase activity"/>
    <property type="evidence" value="ECO:0007669"/>
    <property type="project" value="UniProtKB-KW"/>
</dbReference>
<feature type="domain" description="Glycosyltransferase RgtA/B/C/D-like" evidence="9">
    <location>
        <begin position="42"/>
        <end position="207"/>
    </location>
</feature>